<comment type="subcellular location">
    <subcellularLocation>
        <location evidence="1">Membrane</location>
        <topology evidence="1">Multi-pass membrane protein</topology>
    </subcellularLocation>
</comment>
<feature type="transmembrane region" description="Helical" evidence="8">
    <location>
        <begin position="91"/>
        <end position="113"/>
    </location>
</feature>
<evidence type="ECO:0000256" key="2">
    <source>
        <dbReference type="ARBA" id="ARBA00006175"/>
    </source>
</evidence>
<comment type="caution">
    <text evidence="9">The sequence shown here is derived from an EMBL/GenBank/DDBJ whole genome shotgun (WGS) entry which is preliminary data.</text>
</comment>
<feature type="transmembrane region" description="Helical" evidence="8">
    <location>
        <begin position="167"/>
        <end position="188"/>
    </location>
</feature>
<keyword evidence="4 7" id="KW-0812">Transmembrane</keyword>
<evidence type="ECO:0000256" key="4">
    <source>
        <dbReference type="ARBA" id="ARBA00022692"/>
    </source>
</evidence>
<protein>
    <submittedName>
        <fullName evidence="9">Major intrinsic protein</fullName>
    </submittedName>
</protein>
<organism evidence="9 10">
    <name type="scientific">Lentilactobacillus parabuchneri DSM 5707 = NBRC 107865</name>
    <dbReference type="NCBI Taxonomy" id="1423784"/>
    <lineage>
        <taxon>Bacteria</taxon>
        <taxon>Bacillati</taxon>
        <taxon>Bacillota</taxon>
        <taxon>Bacilli</taxon>
        <taxon>Lactobacillales</taxon>
        <taxon>Lactobacillaceae</taxon>
        <taxon>Lentilactobacillus</taxon>
    </lineage>
</organism>
<evidence type="ECO:0000313" key="9">
    <source>
        <dbReference type="EMBL" id="KRM46450.1"/>
    </source>
</evidence>
<feature type="transmembrane region" description="Helical" evidence="8">
    <location>
        <begin position="133"/>
        <end position="155"/>
    </location>
</feature>
<evidence type="ECO:0000313" key="10">
    <source>
        <dbReference type="Proteomes" id="UP000051957"/>
    </source>
</evidence>
<dbReference type="AlphaFoldDB" id="A0A0R1YW15"/>
<dbReference type="Pfam" id="PF00230">
    <property type="entry name" value="MIP"/>
    <property type="match status" value="1"/>
</dbReference>
<feature type="transmembrane region" description="Helical" evidence="8">
    <location>
        <begin position="215"/>
        <end position="237"/>
    </location>
</feature>
<proteinExistence type="inferred from homology"/>
<dbReference type="Gene3D" id="1.20.1080.10">
    <property type="entry name" value="Glycerol uptake facilitator protein"/>
    <property type="match status" value="1"/>
</dbReference>
<dbReference type="InterPro" id="IPR050363">
    <property type="entry name" value="MIP/Aquaporin"/>
</dbReference>
<dbReference type="GO" id="GO:0005886">
    <property type="term" value="C:plasma membrane"/>
    <property type="evidence" value="ECO:0007669"/>
    <property type="project" value="TreeGrafter"/>
</dbReference>
<keyword evidence="6 8" id="KW-0472">Membrane</keyword>
<evidence type="ECO:0000256" key="3">
    <source>
        <dbReference type="ARBA" id="ARBA00022448"/>
    </source>
</evidence>
<reference evidence="9 10" key="1">
    <citation type="journal article" date="2015" name="Genome Announc.">
        <title>Expanding the biotechnology potential of lactobacilli through comparative genomics of 213 strains and associated genera.</title>
        <authorList>
            <person name="Sun Z."/>
            <person name="Harris H.M."/>
            <person name="McCann A."/>
            <person name="Guo C."/>
            <person name="Argimon S."/>
            <person name="Zhang W."/>
            <person name="Yang X."/>
            <person name="Jeffery I.B."/>
            <person name="Cooney J.C."/>
            <person name="Kagawa T.F."/>
            <person name="Liu W."/>
            <person name="Song Y."/>
            <person name="Salvetti E."/>
            <person name="Wrobel A."/>
            <person name="Rasinkangas P."/>
            <person name="Parkhill J."/>
            <person name="Rea M.C."/>
            <person name="O'Sullivan O."/>
            <person name="Ritari J."/>
            <person name="Douillard F.P."/>
            <person name="Paul Ross R."/>
            <person name="Yang R."/>
            <person name="Briner A.E."/>
            <person name="Felis G.E."/>
            <person name="de Vos W.M."/>
            <person name="Barrangou R."/>
            <person name="Klaenhammer T.R."/>
            <person name="Caufield P.W."/>
            <person name="Cui Y."/>
            <person name="Zhang H."/>
            <person name="O'Toole P.W."/>
        </authorList>
    </citation>
    <scope>NUCLEOTIDE SEQUENCE [LARGE SCALE GENOMIC DNA]</scope>
    <source>
        <strain evidence="9 10">DSM 5707</strain>
    </source>
</reference>
<dbReference type="PANTHER" id="PTHR43829:SF9">
    <property type="entry name" value="AQUAPORIN-9"/>
    <property type="match status" value="1"/>
</dbReference>
<dbReference type="PRINTS" id="PR00783">
    <property type="entry name" value="MINTRINSICP"/>
</dbReference>
<evidence type="ECO:0000256" key="6">
    <source>
        <dbReference type="ARBA" id="ARBA00023136"/>
    </source>
</evidence>
<dbReference type="Proteomes" id="UP000051957">
    <property type="component" value="Unassembled WGS sequence"/>
</dbReference>
<evidence type="ECO:0000256" key="1">
    <source>
        <dbReference type="ARBA" id="ARBA00004141"/>
    </source>
</evidence>
<dbReference type="InterPro" id="IPR023271">
    <property type="entry name" value="Aquaporin-like"/>
</dbReference>
<keyword evidence="5 8" id="KW-1133">Transmembrane helix</keyword>
<feature type="transmembrane region" description="Helical" evidence="8">
    <location>
        <begin position="12"/>
        <end position="29"/>
    </location>
</feature>
<name>A0A0R1YW15_9LACO</name>
<dbReference type="PATRIC" id="fig|1423784.4.peg.2068"/>
<accession>A0A0R1YW15</accession>
<dbReference type="PANTHER" id="PTHR43829">
    <property type="entry name" value="AQUAPORIN OR AQUAGLYCEROPORIN RELATED"/>
    <property type="match status" value="1"/>
</dbReference>
<evidence type="ECO:0000256" key="7">
    <source>
        <dbReference type="RuleBase" id="RU000477"/>
    </source>
</evidence>
<dbReference type="GO" id="GO:0015254">
    <property type="term" value="F:glycerol channel activity"/>
    <property type="evidence" value="ECO:0007669"/>
    <property type="project" value="TreeGrafter"/>
</dbReference>
<dbReference type="EMBL" id="AZGK01000006">
    <property type="protein sequence ID" value="KRM46450.1"/>
    <property type="molecule type" value="Genomic_DNA"/>
</dbReference>
<evidence type="ECO:0000256" key="8">
    <source>
        <dbReference type="SAM" id="Phobius"/>
    </source>
</evidence>
<dbReference type="SUPFAM" id="SSF81338">
    <property type="entry name" value="Aquaporin-like"/>
    <property type="match status" value="1"/>
</dbReference>
<comment type="similarity">
    <text evidence="2 7">Belongs to the MIP/aquaporin (TC 1.A.8) family.</text>
</comment>
<evidence type="ECO:0000256" key="5">
    <source>
        <dbReference type="ARBA" id="ARBA00022989"/>
    </source>
</evidence>
<gene>
    <name evidence="9" type="ORF">FC51_GL002026</name>
</gene>
<sequence length="238" mass="25283">MGENMNGFIGELFGTYVLIVLGTGACAGTNLNRTYAKGSDWTFVSLAWGLAVTMGVYVASSLGSLGHLNPAVTIPYAIFGLFPWGQVLPYLLGQFIGAFLGAATIMMIFYPHFKTTNPENGNTVGIFATRPAIKAPLSNFLSEVVATFIFIFALLNLGNFTQGLKPLVVGLLIMVVGLGVGTTTGFALNPARDWGPRFAYTIIPVPNKGGGEWDYAWVPMFGPLVGGILAAAVQVMFK</sequence>
<dbReference type="InterPro" id="IPR000425">
    <property type="entry name" value="MIP"/>
</dbReference>
<feature type="transmembrane region" description="Helical" evidence="8">
    <location>
        <begin position="41"/>
        <end position="59"/>
    </location>
</feature>
<keyword evidence="3 7" id="KW-0813">Transport</keyword>